<dbReference type="InterPro" id="IPR006553">
    <property type="entry name" value="Leu-rich_rpt_Cys-con_subtyp"/>
</dbReference>
<dbReference type="FunFam" id="3.40.50.300:FF:001524">
    <property type="entry name" value="Si:dkey-126g1.7"/>
    <property type="match status" value="1"/>
</dbReference>
<keyword evidence="6" id="KW-0067">ATP-binding</keyword>
<evidence type="ECO:0000313" key="10">
    <source>
        <dbReference type="EMBL" id="KAK7880600.1"/>
    </source>
</evidence>
<comment type="caution">
    <text evidence="10">The sequence shown here is derived from an EMBL/GenBank/DDBJ whole genome shotgun (WGS) entry which is preliminary data.</text>
</comment>
<dbReference type="PROSITE" id="PS51450">
    <property type="entry name" value="LRR"/>
    <property type="match status" value="4"/>
</dbReference>
<dbReference type="Pfam" id="PF05729">
    <property type="entry name" value="NACHT"/>
    <property type="match status" value="2"/>
</dbReference>
<dbReference type="GO" id="GO:0005524">
    <property type="term" value="F:ATP binding"/>
    <property type="evidence" value="ECO:0007669"/>
    <property type="project" value="UniProtKB-KW"/>
</dbReference>
<feature type="compositionally biased region" description="Polar residues" evidence="7">
    <location>
        <begin position="1196"/>
        <end position="1209"/>
    </location>
</feature>
<feature type="region of interest" description="Disordered" evidence="7">
    <location>
        <begin position="1"/>
        <end position="27"/>
    </location>
</feature>
<evidence type="ECO:0000256" key="6">
    <source>
        <dbReference type="ARBA" id="ARBA00022840"/>
    </source>
</evidence>
<evidence type="ECO:0000256" key="4">
    <source>
        <dbReference type="ARBA" id="ARBA00022737"/>
    </source>
</evidence>
<feature type="region of interest" description="Disordered" evidence="7">
    <location>
        <begin position="1196"/>
        <end position="1218"/>
    </location>
</feature>
<dbReference type="SMART" id="SM00589">
    <property type="entry name" value="PRY"/>
    <property type="match status" value="2"/>
</dbReference>
<dbReference type="PRINTS" id="PR01407">
    <property type="entry name" value="BUTYPHLNCDUF"/>
</dbReference>
<dbReference type="Pfam" id="PF14484">
    <property type="entry name" value="FISNA"/>
    <property type="match status" value="1"/>
</dbReference>
<dbReference type="InterPro" id="IPR051261">
    <property type="entry name" value="NLR"/>
</dbReference>
<evidence type="ECO:0000256" key="2">
    <source>
        <dbReference type="ARBA" id="ARBA00022490"/>
    </source>
</evidence>
<dbReference type="Gene3D" id="3.80.10.10">
    <property type="entry name" value="Ribonuclease Inhibitor"/>
    <property type="match status" value="2"/>
</dbReference>
<dbReference type="SUPFAM" id="SSF52047">
    <property type="entry name" value="RNI-like"/>
    <property type="match status" value="2"/>
</dbReference>
<keyword evidence="4" id="KW-0677">Repeat</keyword>
<keyword evidence="3" id="KW-0433">Leucine-rich repeat</keyword>
<dbReference type="InterPro" id="IPR043136">
    <property type="entry name" value="B30.2/SPRY_sf"/>
</dbReference>
<dbReference type="PANTHER" id="PTHR24106">
    <property type="entry name" value="NACHT, LRR AND CARD DOMAINS-CONTAINING"/>
    <property type="match status" value="1"/>
</dbReference>
<proteinExistence type="predicted"/>
<evidence type="ECO:0000259" key="9">
    <source>
        <dbReference type="PROSITE" id="PS50837"/>
    </source>
</evidence>
<evidence type="ECO:0000256" key="3">
    <source>
        <dbReference type="ARBA" id="ARBA00022614"/>
    </source>
</evidence>
<evidence type="ECO:0000256" key="1">
    <source>
        <dbReference type="ARBA" id="ARBA00004496"/>
    </source>
</evidence>
<organism evidence="10 11">
    <name type="scientific">Mugilogobius chulae</name>
    <name type="common">yellowstripe goby</name>
    <dbReference type="NCBI Taxonomy" id="88201"/>
    <lineage>
        <taxon>Eukaryota</taxon>
        <taxon>Metazoa</taxon>
        <taxon>Chordata</taxon>
        <taxon>Craniata</taxon>
        <taxon>Vertebrata</taxon>
        <taxon>Euteleostomi</taxon>
        <taxon>Actinopterygii</taxon>
        <taxon>Neopterygii</taxon>
        <taxon>Teleostei</taxon>
        <taxon>Neoteleostei</taxon>
        <taxon>Acanthomorphata</taxon>
        <taxon>Gobiaria</taxon>
        <taxon>Gobiiformes</taxon>
        <taxon>Gobioidei</taxon>
        <taxon>Gobiidae</taxon>
        <taxon>Gobionellinae</taxon>
        <taxon>Mugilogobius</taxon>
    </lineage>
</organism>
<dbReference type="Pfam" id="PF13765">
    <property type="entry name" value="PRY"/>
    <property type="match status" value="2"/>
</dbReference>
<dbReference type="InterPro" id="IPR041075">
    <property type="entry name" value="NOD1/2_WH"/>
</dbReference>
<dbReference type="Pfam" id="PF00622">
    <property type="entry name" value="SPRY"/>
    <property type="match status" value="2"/>
</dbReference>
<dbReference type="CDD" id="cd16040">
    <property type="entry name" value="SPRY_PRY_SNTX"/>
    <property type="match status" value="1"/>
</dbReference>
<dbReference type="FunFam" id="3.80.10.10:FF:000100">
    <property type="entry name" value="Si:dkey-11n14.1"/>
    <property type="match status" value="1"/>
</dbReference>
<dbReference type="Gene3D" id="3.40.50.300">
    <property type="entry name" value="P-loop containing nucleotide triphosphate hydrolases"/>
    <property type="match status" value="1"/>
</dbReference>
<feature type="compositionally biased region" description="Basic and acidic residues" evidence="7">
    <location>
        <begin position="16"/>
        <end position="27"/>
    </location>
</feature>
<sequence>MRSDRSKSYPPNFREAPPEDQREPGPKEQLDAIFRRLEKDVLTFVTEQLQRLHRLLASDYPECSESEEEEQSSREAVLNITLDFLRRMDQEQLAQRLQHKSAVGVCKDKMKSHLQQRFSRMFEGVAKAGDSAPLNQIYTELYITEGGASEVNQEHEVRLVESASRRAAAPEKTITCEDIFKARPHSPEPIRAVLTKGVAGVGKTVLTQKFSLDWAEGRANQELQLLFPFTFRELNVLRDTQFSLVELLHHFFSPSKALCSFQKLQVLFIFDGLDECRLPLDFGQTRVLSDPTESVSVDVLLVNLIRGSLLPSALLWITTRPAAANQIPAECVSMVTEVRGFTDLQKEQYFSKRFTDDTIISHIKSIRSLYIMSHIPVFCWILSTVIQKLLEQTEKPELPQTLTQMYVHFLVVQAKVQNIKYQQGSGADLHWTPETREMVLSLGKLAFEQLQKGNLIFYESDLSECGLNAAAASVYSGVFTQVFIEEPGLYQDKVYCFIHLSVQEFLAALHVHQTFFSSGQNLPSPPHSSESPESEAAFYCSAVDQALQSPNGHLDLFLRFLLGLSLSTNQKLLQGLVTQTGSSSGTNQNTVKYIKEKLNEKGLSAERSLNLLHCLNEVNDHSLVKEIQWYVREGKFSSLKSPAQWSAVSFLLLSSNSDLEEFDLRKYGASETALLGLLPVVKASTKALLCACGLSPHCCGPLASLLSSSSLTHLDLSNNDLQDSGVELLCDGLKSAPCRLETLRLSGCLVSQRGGAALASALSSAHSYLTELDLSYNHPGPSAELLTALRDDPHCPLDSLRLDPAGEQWMVPGLRKYSCEFSLDPNTAHRKLKLSEDKRTVTREREDQQYPHHEDRFTNCEQVLSCTGLRGRCYWEVDWRGWVDIAVSYRGIRWRGEIEECEFGDNDQSWSLRIIDGCYSFYHNNRHTNLSFSSRRSGRVSVLLDSEAGSLSFYNVGSDGKLSHLHTSSCSFTEPLFPGFELWKEAPTTWTHLDLAPSLNPDLDLAPSLNQPGPGPGSKPRPGPAPDSVSMRSDWPKDGPDFKKARLEEQSRAETTGPNSHITLLPLACSPCSCGDPVTLLPPRCCSWGLPATSAVGDLQQSGSCPILHPVPTLHVDLHGFISRSTGARPKGAAGRHIQASGEGRPDFCQRAAAEAPQAPGLRYPECSESEEEEQSSREVLNITLDFLRRMDQEQLSQRLQHMQTSSGLRPNPGPERPTESVSVSVLLVNLIRGSLLPSALLWITTRPAAANQIPAECVSMVTEVRGFTDLQKELYFRKRFTDDSIISHIKSIRSLYIMSHIPVFCWILSTVIQKLLEQTKKPELPQTLTQMYVHFLVVQAKVQNIKYQQGSGADLHWTPETREMVLSLAKLAFEQLQKGNLIFYESDLSECGLDAAAASVYSGVFTQLFREEPGLYQDKVYCFIHLSLQEFLAALHIHQTFFSSGQNLLSPPHSSESPESEAAFYCSAVDQALQSPNGHLDLFLRFLLGLSLPTNQSLLQGLLTQTGSSSETNQETVWYIKQKLNEKGLSAERSLNLLHCLNELNDHSLVKQIQWYMRRGDYRLITSPAQWSAVSFLLLTQTQTWRISNVPLCLSLSLCGLSLHCCGPLASVLSSSSLTHLDLSHNDLQDSGVELLCDGLKSAPADWRLSVLSSSSLTHLDLSNNDLQDSGVELLCDGLKSAPADWRLSVLSSSSLTHLDLSHNDLQDSGVELLCDELKSAPCRLETLRLSGCLVSKRGGAALDSALSSAHSHLTELDLSYNHPGPSAELLTVLRDDPTAPWTLSGLLLVQWVSGPWAPVRSGVRPKFETNETDSERRIGRTGDTGLDYTPYSCEFSLDPNTAHRKLKLSEDKRTVTRVREEQQYRRHKDRFTDYEQVLSYTGLRGRCYWEVDWSGVSVSIAVSYRGIRQRKETEECWFGGNDQSWSLRIIEGRYYFYHNNRHTDLFSSSRPSGRVSVLLDSEAGFLSFYDIGSDGKLSHIHTSSCSFTEPLFLGFRLLSVGDFVSVVDLRRASPGGRL</sequence>
<dbReference type="SMART" id="SM00368">
    <property type="entry name" value="LRR_RI"/>
    <property type="match status" value="8"/>
</dbReference>
<dbReference type="SMART" id="SM00449">
    <property type="entry name" value="SPRY"/>
    <property type="match status" value="2"/>
</dbReference>
<dbReference type="PROSITE" id="PS50837">
    <property type="entry name" value="NACHT"/>
    <property type="match status" value="1"/>
</dbReference>
<dbReference type="PROSITE" id="PS50188">
    <property type="entry name" value="B302_SPRY"/>
    <property type="match status" value="2"/>
</dbReference>
<dbReference type="InterPro" id="IPR001611">
    <property type="entry name" value="Leu-rich_rpt"/>
</dbReference>
<dbReference type="InterPro" id="IPR001870">
    <property type="entry name" value="B30.2/SPRY"/>
</dbReference>
<keyword evidence="11" id="KW-1185">Reference proteome</keyword>
<dbReference type="InterPro" id="IPR029495">
    <property type="entry name" value="NACHT-assoc"/>
</dbReference>
<dbReference type="InterPro" id="IPR027417">
    <property type="entry name" value="P-loop_NTPase"/>
</dbReference>
<dbReference type="Pfam" id="PF17776">
    <property type="entry name" value="NLRC4_HD2"/>
    <property type="match status" value="2"/>
</dbReference>
<dbReference type="InterPro" id="IPR013320">
    <property type="entry name" value="ConA-like_dom_sf"/>
</dbReference>
<feature type="compositionally biased region" description="Pro residues" evidence="7">
    <location>
        <begin position="1013"/>
        <end position="1025"/>
    </location>
</feature>
<comment type="subcellular location">
    <subcellularLocation>
        <location evidence="1">Cytoplasm</location>
    </subcellularLocation>
</comment>
<dbReference type="SMART" id="SM00367">
    <property type="entry name" value="LRR_CC"/>
    <property type="match status" value="4"/>
</dbReference>
<evidence type="ECO:0000313" key="11">
    <source>
        <dbReference type="Proteomes" id="UP001460270"/>
    </source>
</evidence>
<keyword evidence="2" id="KW-0963">Cytoplasm</keyword>
<feature type="domain" description="NACHT" evidence="9">
    <location>
        <begin position="191"/>
        <end position="323"/>
    </location>
</feature>
<dbReference type="GO" id="GO:0005737">
    <property type="term" value="C:cytoplasm"/>
    <property type="evidence" value="ECO:0007669"/>
    <property type="project" value="UniProtKB-SubCell"/>
</dbReference>
<dbReference type="SMART" id="SM01288">
    <property type="entry name" value="FISNA"/>
    <property type="match status" value="1"/>
</dbReference>
<evidence type="ECO:0000256" key="5">
    <source>
        <dbReference type="ARBA" id="ARBA00022741"/>
    </source>
</evidence>
<evidence type="ECO:0000256" key="7">
    <source>
        <dbReference type="SAM" id="MobiDB-lite"/>
    </source>
</evidence>
<dbReference type="Pfam" id="PF17779">
    <property type="entry name" value="WHD_NOD2"/>
    <property type="match status" value="2"/>
</dbReference>
<keyword evidence="5" id="KW-0547">Nucleotide-binding</keyword>
<dbReference type="InterPro" id="IPR041267">
    <property type="entry name" value="NLRP_HD2"/>
</dbReference>
<gene>
    <name evidence="10" type="ORF">WMY93_032765</name>
</gene>
<dbReference type="InterPro" id="IPR003879">
    <property type="entry name" value="Butyrophylin_SPRY"/>
</dbReference>
<dbReference type="InterPro" id="IPR032675">
    <property type="entry name" value="LRR_dom_sf"/>
</dbReference>
<dbReference type="Gene3D" id="2.60.120.920">
    <property type="match status" value="2"/>
</dbReference>
<dbReference type="Proteomes" id="UP001460270">
    <property type="component" value="Unassembled WGS sequence"/>
</dbReference>
<dbReference type="InterPro" id="IPR003877">
    <property type="entry name" value="SPRY_dom"/>
</dbReference>
<evidence type="ECO:0000259" key="8">
    <source>
        <dbReference type="PROSITE" id="PS50188"/>
    </source>
</evidence>
<dbReference type="Pfam" id="PF13516">
    <property type="entry name" value="LRR_6"/>
    <property type="match status" value="5"/>
</dbReference>
<dbReference type="InterPro" id="IPR006574">
    <property type="entry name" value="PRY"/>
</dbReference>
<dbReference type="InterPro" id="IPR007111">
    <property type="entry name" value="NACHT_NTPase"/>
</dbReference>
<dbReference type="EMBL" id="JBBPFD010000071">
    <property type="protein sequence ID" value="KAK7880600.1"/>
    <property type="molecule type" value="Genomic_DNA"/>
</dbReference>
<feature type="domain" description="B30.2/SPRY" evidence="8">
    <location>
        <begin position="801"/>
        <end position="998"/>
    </location>
</feature>
<reference evidence="11" key="1">
    <citation type="submission" date="2024-04" db="EMBL/GenBank/DDBJ databases">
        <title>Salinicola lusitanus LLJ914,a marine bacterium isolated from the Okinawa Trough.</title>
        <authorList>
            <person name="Li J."/>
        </authorList>
    </citation>
    <scope>NUCLEOTIDE SEQUENCE [LARGE SCALE GENOMIC DNA]</scope>
</reference>
<feature type="region of interest" description="Disordered" evidence="7">
    <location>
        <begin position="1002"/>
        <end position="1042"/>
    </location>
</feature>
<protein>
    <recommendedName>
        <fullName evidence="12">NACHT, LRR and PYD domains-containing protein 12-like</fullName>
    </recommendedName>
</protein>
<evidence type="ECO:0008006" key="12">
    <source>
        <dbReference type="Google" id="ProtNLM"/>
    </source>
</evidence>
<dbReference type="SUPFAM" id="SSF49899">
    <property type="entry name" value="Concanavalin A-like lectins/glucanases"/>
    <property type="match status" value="2"/>
</dbReference>
<feature type="domain" description="B30.2/SPRY" evidence="8">
    <location>
        <begin position="1816"/>
        <end position="2015"/>
    </location>
</feature>
<name>A0AAW0MJX4_9GOBI</name>
<accession>A0AAW0MJX4</accession>